<dbReference type="PANTHER" id="PTHR37947">
    <property type="entry name" value="BLL2462 PROTEIN"/>
    <property type="match status" value="1"/>
</dbReference>
<keyword evidence="1" id="KW-1133">Transmembrane helix</keyword>
<dbReference type="RefSeq" id="WP_144331225.1">
    <property type="nucleotide sequence ID" value="NZ_VLPL01000001.1"/>
</dbReference>
<comment type="caution">
    <text evidence="2">The sequence shown here is derived from an EMBL/GenBank/DDBJ whole genome shotgun (WGS) entry which is preliminary data.</text>
</comment>
<name>A0A556N677_9FLAO</name>
<dbReference type="OrthoDB" id="9763076at2"/>
<evidence type="ECO:0000256" key="1">
    <source>
        <dbReference type="SAM" id="Phobius"/>
    </source>
</evidence>
<feature type="transmembrane region" description="Helical" evidence="1">
    <location>
        <begin position="12"/>
        <end position="29"/>
    </location>
</feature>
<dbReference type="AlphaFoldDB" id="A0A556N677"/>
<reference evidence="2 3" key="1">
    <citation type="submission" date="2019-07" db="EMBL/GenBank/DDBJ databases">
        <authorList>
            <person name="Huq M.A."/>
        </authorList>
    </citation>
    <scope>NUCLEOTIDE SEQUENCE [LARGE SCALE GENOMIC DNA]</scope>
    <source>
        <strain evidence="2 3">MAH-3</strain>
    </source>
</reference>
<evidence type="ECO:0000313" key="2">
    <source>
        <dbReference type="EMBL" id="TSJ47690.1"/>
    </source>
</evidence>
<evidence type="ECO:0000313" key="3">
    <source>
        <dbReference type="Proteomes" id="UP000316008"/>
    </source>
</evidence>
<proteinExistence type="predicted"/>
<keyword evidence="3" id="KW-1185">Reference proteome</keyword>
<dbReference type="EMBL" id="VLPL01000001">
    <property type="protein sequence ID" value="TSJ47690.1"/>
    <property type="molecule type" value="Genomic_DNA"/>
</dbReference>
<evidence type="ECO:0008006" key="4">
    <source>
        <dbReference type="Google" id="ProtNLM"/>
    </source>
</evidence>
<dbReference type="PANTHER" id="PTHR37947:SF1">
    <property type="entry name" value="BLL2462 PROTEIN"/>
    <property type="match status" value="1"/>
</dbReference>
<protein>
    <recommendedName>
        <fullName evidence="4">VWA domain-containing protein</fullName>
    </recommendedName>
</protein>
<dbReference type="Proteomes" id="UP000316008">
    <property type="component" value="Unassembled WGS sequence"/>
</dbReference>
<gene>
    <name evidence="2" type="ORF">FO442_00765</name>
</gene>
<sequence length="694" mass="79158">MNYFSDHSLWWLLPISILAVGFSFYYYFRTDQKSVWERNQLRVLFSLRTLSLFLIGLLLLGLVWETITYRPEKPLIITLVDSSSSMMNYKDSSKVKRRIGDFRQELPKALGEGYEYLELAVGTNVRDLDKQLSLNDRSSDLAAGFKQIKDRFFNRNIGAIVLISDGNYNQGVHPMYEAERIELTPVFSLAVGDTTLKRDIVVRSVNSNEVAFLNNEFPVQALVDFQRVPPGSYQVSLLQNGKVVQSQKAVVSNTNLDQKEFLFTVLAKNKGYQRFTVSVERIGGEFTKDNNQQTCFVEVIDSKSNVLLLASAPHPDIQALRSVFELDQEAVISSELMTNYSLGTKLPDFVVWYENGLRPNAPLFKQLQDRGIPVLMILGPNVTTSLLQTYGLAVKAPNGNQYEDVYPSVAKGFNSFGLSADFTSIVPVLTPLRTKFGRYKLPANSVVILNQRIGNIAKEDPLIAVSQTQKSKIGFILGEGLWRWKMKEFMQKKTTVGFEEFVQKLTQYISIKQNREPLRVTLPKRFNTIEDIIFKAEFYNEAMELITTPSVEMTITKRGGNRFKQLFSPTANFYQLNVGQLESGTYDWKVVADNNGKKYTKAGSFAVDEISLEDQDTRANFSTLNQLAVQSNGSYKTLDQYKALINEIKTRGDITTIQYEDTGYQELIDWKWMFVLIIALLSAEWFLRRWWGSY</sequence>
<organism evidence="2 3">
    <name type="scientific">Fluviicola chungangensis</name>
    <dbReference type="NCBI Taxonomy" id="2597671"/>
    <lineage>
        <taxon>Bacteria</taxon>
        <taxon>Pseudomonadati</taxon>
        <taxon>Bacteroidota</taxon>
        <taxon>Flavobacteriia</taxon>
        <taxon>Flavobacteriales</taxon>
        <taxon>Crocinitomicaceae</taxon>
        <taxon>Fluviicola</taxon>
    </lineage>
</organism>
<keyword evidence="1" id="KW-0812">Transmembrane</keyword>
<accession>A0A556N677</accession>
<keyword evidence="1" id="KW-0472">Membrane</keyword>
<feature type="transmembrane region" description="Helical" evidence="1">
    <location>
        <begin position="41"/>
        <end position="64"/>
    </location>
</feature>